<evidence type="ECO:0000256" key="14">
    <source>
        <dbReference type="ARBA" id="ARBA00023264"/>
    </source>
</evidence>
<evidence type="ECO:0000256" key="11">
    <source>
        <dbReference type="ARBA" id="ARBA00023098"/>
    </source>
</evidence>
<dbReference type="GO" id="GO:0046872">
    <property type="term" value="F:metal ion binding"/>
    <property type="evidence" value="ECO:0007669"/>
    <property type="project" value="UniProtKB-KW"/>
</dbReference>
<dbReference type="PANTHER" id="PTHR15362">
    <property type="entry name" value="PHOSPHATIDYLINOSITOL SYNTHASE"/>
    <property type="match status" value="1"/>
</dbReference>
<keyword evidence="13 15" id="KW-0594">Phospholipid biosynthesis</keyword>
<dbReference type="EC" id="2.7.8.11" evidence="4 15"/>
<keyword evidence="5 15" id="KW-0444">Lipid biosynthesis</keyword>
<reference evidence="17" key="1">
    <citation type="submission" date="2023-08" db="EMBL/GenBank/DDBJ databases">
        <title>Draft sequence of the Babesia gibsoni genome.</title>
        <authorList>
            <person name="Yamagishi J.Y."/>
            <person name="Xuan X.X."/>
        </authorList>
    </citation>
    <scope>NUCLEOTIDE SEQUENCE</scope>
    <source>
        <strain evidence="17">Azabu</strain>
    </source>
</reference>
<dbReference type="AlphaFoldDB" id="A0AAD8LT42"/>
<gene>
    <name evidence="17" type="ORF">BgAZ_205110</name>
</gene>
<dbReference type="Gene3D" id="1.20.120.1760">
    <property type="match status" value="1"/>
</dbReference>
<protein>
    <recommendedName>
        <fullName evidence="4 15">CDP-diacylglycerol--inositol 3-phosphatidyltransferase</fullName>
        <ecNumber evidence="4 15">2.7.8.11</ecNumber>
    </recommendedName>
</protein>
<dbReference type="GO" id="GO:0005794">
    <property type="term" value="C:Golgi apparatus"/>
    <property type="evidence" value="ECO:0007669"/>
    <property type="project" value="TreeGrafter"/>
</dbReference>
<feature type="transmembrane region" description="Helical" evidence="16">
    <location>
        <begin position="179"/>
        <end position="203"/>
    </location>
</feature>
<dbReference type="InterPro" id="IPR014387">
    <property type="entry name" value="CDP_diag_ino_3_P_euk"/>
</dbReference>
<evidence type="ECO:0000313" key="17">
    <source>
        <dbReference type="EMBL" id="KAK1443635.1"/>
    </source>
</evidence>
<dbReference type="GO" id="GO:0016020">
    <property type="term" value="C:membrane"/>
    <property type="evidence" value="ECO:0007669"/>
    <property type="project" value="UniProtKB-SubCell"/>
</dbReference>
<dbReference type="InterPro" id="IPR000462">
    <property type="entry name" value="CDP-OH_P_trans"/>
</dbReference>
<evidence type="ECO:0000256" key="12">
    <source>
        <dbReference type="ARBA" id="ARBA00023136"/>
    </source>
</evidence>
<evidence type="ECO:0000256" key="3">
    <source>
        <dbReference type="ARBA" id="ARBA00010441"/>
    </source>
</evidence>
<proteinExistence type="inferred from homology"/>
<evidence type="ECO:0000256" key="5">
    <source>
        <dbReference type="ARBA" id="ARBA00022516"/>
    </source>
</evidence>
<evidence type="ECO:0000256" key="8">
    <source>
        <dbReference type="ARBA" id="ARBA00022723"/>
    </source>
</evidence>
<comment type="cofactor">
    <cofactor evidence="1">
        <name>Mg(2+)</name>
        <dbReference type="ChEBI" id="CHEBI:18420"/>
    </cofactor>
</comment>
<comment type="subcellular location">
    <subcellularLocation>
        <location evidence="2">Membrane</location>
        <topology evidence="2">Multi-pass membrane protein</topology>
    </subcellularLocation>
</comment>
<evidence type="ECO:0000256" key="6">
    <source>
        <dbReference type="ARBA" id="ARBA00022679"/>
    </source>
</evidence>
<evidence type="ECO:0000256" key="15">
    <source>
        <dbReference type="PIRNR" id="PIRNR000848"/>
    </source>
</evidence>
<evidence type="ECO:0000256" key="1">
    <source>
        <dbReference type="ARBA" id="ARBA00001946"/>
    </source>
</evidence>
<dbReference type="GO" id="GO:0006661">
    <property type="term" value="P:phosphatidylinositol biosynthetic process"/>
    <property type="evidence" value="ECO:0007669"/>
    <property type="project" value="TreeGrafter"/>
</dbReference>
<dbReference type="PANTHER" id="PTHR15362:SF4">
    <property type="entry name" value="CDP-DIACYLGLYCEROL--INOSITOL 3-PHOSPHATIDYLTRANSFERASE"/>
    <property type="match status" value="1"/>
</dbReference>
<dbReference type="GO" id="GO:0003881">
    <property type="term" value="F:CDP-diacylglycerol-inositol 3-phosphatidyltransferase activity"/>
    <property type="evidence" value="ECO:0007669"/>
    <property type="project" value="UniProtKB-UniRule"/>
</dbReference>
<evidence type="ECO:0000256" key="7">
    <source>
        <dbReference type="ARBA" id="ARBA00022692"/>
    </source>
</evidence>
<organism evidence="17 18">
    <name type="scientific">Babesia gibsoni</name>
    <dbReference type="NCBI Taxonomy" id="33632"/>
    <lineage>
        <taxon>Eukaryota</taxon>
        <taxon>Sar</taxon>
        <taxon>Alveolata</taxon>
        <taxon>Apicomplexa</taxon>
        <taxon>Aconoidasida</taxon>
        <taxon>Piroplasmida</taxon>
        <taxon>Babesiidae</taxon>
        <taxon>Babesia</taxon>
    </lineage>
</organism>
<keyword evidence="10 16" id="KW-1133">Transmembrane helix</keyword>
<comment type="similarity">
    <text evidence="3 15">Belongs to the CDP-alcohol phosphatidyltransferase class-I family.</text>
</comment>
<dbReference type="Pfam" id="PF01066">
    <property type="entry name" value="CDP-OH_P_transf"/>
    <property type="match status" value="1"/>
</dbReference>
<keyword evidence="8" id="KW-0479">Metal-binding</keyword>
<accession>A0AAD8LT42</accession>
<dbReference type="InterPro" id="IPR043130">
    <property type="entry name" value="CDP-OH_PTrfase_TM_dom"/>
</dbReference>
<evidence type="ECO:0000256" key="4">
    <source>
        <dbReference type="ARBA" id="ARBA00013212"/>
    </source>
</evidence>
<evidence type="ECO:0000256" key="2">
    <source>
        <dbReference type="ARBA" id="ARBA00004141"/>
    </source>
</evidence>
<evidence type="ECO:0000256" key="16">
    <source>
        <dbReference type="SAM" id="Phobius"/>
    </source>
</evidence>
<dbReference type="PIRSF" id="PIRSF000848">
    <property type="entry name" value="CDP_diag_ino_3_P"/>
    <property type="match status" value="1"/>
</dbReference>
<feature type="transmembrane region" description="Helical" evidence="16">
    <location>
        <begin position="141"/>
        <end position="159"/>
    </location>
</feature>
<comment type="catalytic activity">
    <reaction evidence="15">
        <text>a CDP-1,2-diacyl-sn-glycerol + myo-inositol = a 1,2-diacyl-sn-glycero-3-phospho-(1D-myo-inositol) + CMP + H(+)</text>
        <dbReference type="Rhea" id="RHEA:11580"/>
        <dbReference type="ChEBI" id="CHEBI:15378"/>
        <dbReference type="ChEBI" id="CHEBI:17268"/>
        <dbReference type="ChEBI" id="CHEBI:57880"/>
        <dbReference type="ChEBI" id="CHEBI:58332"/>
        <dbReference type="ChEBI" id="CHEBI:60377"/>
        <dbReference type="EC" id="2.7.8.11"/>
    </reaction>
</comment>
<dbReference type="Proteomes" id="UP001230268">
    <property type="component" value="Unassembled WGS sequence"/>
</dbReference>
<keyword evidence="18" id="KW-1185">Reference proteome</keyword>
<evidence type="ECO:0000313" key="18">
    <source>
        <dbReference type="Proteomes" id="UP001230268"/>
    </source>
</evidence>
<keyword evidence="14 15" id="KW-1208">Phospholipid metabolism</keyword>
<comment type="caution">
    <text evidence="17">The sequence shown here is derived from an EMBL/GenBank/DDBJ whole genome shotgun (WGS) entry which is preliminary data.</text>
</comment>
<feature type="transmembrane region" description="Helical" evidence="16">
    <location>
        <begin position="12"/>
        <end position="29"/>
    </location>
</feature>
<evidence type="ECO:0000256" key="10">
    <source>
        <dbReference type="ARBA" id="ARBA00022989"/>
    </source>
</evidence>
<keyword evidence="9" id="KW-0460">Magnesium</keyword>
<sequence>MAKAVRTPTLFTYANGVTTIRVILFVYGLQFTTSDVKRFLAFYTAAYCLDGVDGFVSRFLNESSVIGAAYDQLVDRMCTNFLCYLNALRYPDQLKVFYLVMALDICGHWIHNYACALHQETNHKKMGNVNFLLKIYYESRVLMTLCIIMYEGFFGALYARTFVKPKDPMFLQLTNLLYVTAPLCFYKILTNVLQGILGVSRVLEYDRKVKY</sequence>
<name>A0AAD8LT42_BABGI</name>
<evidence type="ECO:0000256" key="9">
    <source>
        <dbReference type="ARBA" id="ARBA00022842"/>
    </source>
</evidence>
<keyword evidence="12 15" id="KW-0472">Membrane</keyword>
<keyword evidence="6 15" id="KW-0808">Transferase</keyword>
<keyword evidence="11 15" id="KW-0443">Lipid metabolism</keyword>
<keyword evidence="7 16" id="KW-0812">Transmembrane</keyword>
<dbReference type="EMBL" id="JAVEPI010000002">
    <property type="protein sequence ID" value="KAK1443635.1"/>
    <property type="molecule type" value="Genomic_DNA"/>
</dbReference>
<evidence type="ECO:0000256" key="13">
    <source>
        <dbReference type="ARBA" id="ARBA00023209"/>
    </source>
</evidence>